<gene>
    <name evidence="1" type="ORF">DEO72_LG10g2478</name>
</gene>
<dbReference type="EMBL" id="CP039354">
    <property type="protein sequence ID" value="QCE11245.1"/>
    <property type="molecule type" value="Genomic_DNA"/>
</dbReference>
<proteinExistence type="predicted"/>
<keyword evidence="2" id="KW-1185">Reference proteome</keyword>
<protein>
    <submittedName>
        <fullName evidence="1">Uncharacterized protein</fullName>
    </submittedName>
</protein>
<organism evidence="1 2">
    <name type="scientific">Vigna unguiculata</name>
    <name type="common">Cowpea</name>
    <dbReference type="NCBI Taxonomy" id="3917"/>
    <lineage>
        <taxon>Eukaryota</taxon>
        <taxon>Viridiplantae</taxon>
        <taxon>Streptophyta</taxon>
        <taxon>Embryophyta</taxon>
        <taxon>Tracheophyta</taxon>
        <taxon>Spermatophyta</taxon>
        <taxon>Magnoliopsida</taxon>
        <taxon>eudicotyledons</taxon>
        <taxon>Gunneridae</taxon>
        <taxon>Pentapetalae</taxon>
        <taxon>rosids</taxon>
        <taxon>fabids</taxon>
        <taxon>Fabales</taxon>
        <taxon>Fabaceae</taxon>
        <taxon>Papilionoideae</taxon>
        <taxon>50 kb inversion clade</taxon>
        <taxon>NPAAA clade</taxon>
        <taxon>indigoferoid/millettioid clade</taxon>
        <taxon>Phaseoleae</taxon>
        <taxon>Vigna</taxon>
    </lineage>
</organism>
<accession>A0A4D6NGE7</accession>
<reference evidence="1 2" key="1">
    <citation type="submission" date="2019-04" db="EMBL/GenBank/DDBJ databases">
        <title>An improved genome assembly and genetic linkage map for asparagus bean, Vigna unguiculata ssp. sesquipedialis.</title>
        <authorList>
            <person name="Xia Q."/>
            <person name="Zhang R."/>
            <person name="Dong Y."/>
        </authorList>
    </citation>
    <scope>NUCLEOTIDE SEQUENCE [LARGE SCALE GENOMIC DNA]</scope>
    <source>
        <tissue evidence="1">Leaf</tissue>
    </source>
</reference>
<name>A0A4D6NGE7_VIGUN</name>
<evidence type="ECO:0000313" key="1">
    <source>
        <dbReference type="EMBL" id="QCE11245.1"/>
    </source>
</evidence>
<sequence length="116" mass="13573">MARLTARRSDFRRGGRDWFASLFRCYRFMKAAMAAGAGAVEARWRWRDCVFRRVCSRLHGDASWRLYMCSVEGVLRAGSWCCSDGERCRFTALGAAAVKMETTRWCAELRDLWWRE</sequence>
<evidence type="ECO:0000313" key="2">
    <source>
        <dbReference type="Proteomes" id="UP000501690"/>
    </source>
</evidence>
<dbReference type="Proteomes" id="UP000501690">
    <property type="component" value="Linkage Group LG10"/>
</dbReference>
<dbReference type="AlphaFoldDB" id="A0A4D6NGE7"/>